<reference evidence="11 12" key="1">
    <citation type="submission" date="2013-10" db="EMBL/GenBank/DDBJ databases">
        <authorList>
            <person name="Wang G."/>
            <person name="Zhuang W."/>
        </authorList>
    </citation>
    <scope>NUCLEOTIDE SEQUENCE [LARGE SCALE GENOMIC DNA]</scope>
    <source>
        <strain evidence="11 12">DSM 20118</strain>
    </source>
</reference>
<sequence>MAGVIAEPPLSRTRTDRAADARVRPDLVPSLLTDAATRVLLVHAGAVVTRDGGQGGQELALLDPGEAALLSPGGKLPEGWAFLGHDDAPGGGRGTAYLARLVPDVASAVLVPGDRWSPLREVGGQLSARDAGLATAAVALEAWHVRHPRCPRCGEVTVSHSAGWVRRCTADGSDHYPRTDPAVIMAVVDGRDRLLLGHSAHWPENRFSTLAGFVEPGESVESAIRREVLEEVGVTVGGVEYRGSQPWPFPASLMLGFRARALSEDITVDGEEVTQARWFERTELRAAVRSGSVLLPSSTSIARMLIEEWYGSELPDAI</sequence>
<evidence type="ECO:0000313" key="12">
    <source>
        <dbReference type="Proteomes" id="UP000029833"/>
    </source>
</evidence>
<dbReference type="EMBL" id="AXNT01000133">
    <property type="protein sequence ID" value="KGM01101.1"/>
    <property type="molecule type" value="Genomic_DNA"/>
</dbReference>
<evidence type="ECO:0000313" key="11">
    <source>
        <dbReference type="EMBL" id="KGM01101.1"/>
    </source>
</evidence>
<evidence type="ECO:0000256" key="6">
    <source>
        <dbReference type="ARBA" id="ARBA00022801"/>
    </source>
</evidence>
<dbReference type="InterPro" id="IPR015375">
    <property type="entry name" value="NADH_PPase-like_N"/>
</dbReference>
<dbReference type="InterPro" id="IPR015376">
    <property type="entry name" value="Znr_NADH_PPase"/>
</dbReference>
<dbReference type="STRING" id="1408250.Q760_03820"/>
<evidence type="ECO:0000256" key="3">
    <source>
        <dbReference type="ARBA" id="ARBA00009595"/>
    </source>
</evidence>
<evidence type="ECO:0000256" key="8">
    <source>
        <dbReference type="ARBA" id="ARBA00023027"/>
    </source>
</evidence>
<evidence type="ECO:0000256" key="1">
    <source>
        <dbReference type="ARBA" id="ARBA00001946"/>
    </source>
</evidence>
<dbReference type="PANTHER" id="PTHR42904">
    <property type="entry name" value="NUDIX HYDROLASE, NUDC SUBFAMILY"/>
    <property type="match status" value="1"/>
</dbReference>
<keyword evidence="7" id="KW-0460">Magnesium</keyword>
<name>A0A0A0B786_9CELL</name>
<dbReference type="GO" id="GO:0005829">
    <property type="term" value="C:cytosol"/>
    <property type="evidence" value="ECO:0007669"/>
    <property type="project" value="TreeGrafter"/>
</dbReference>
<dbReference type="InterPro" id="IPR050241">
    <property type="entry name" value="NAD-cap_RNA_hydrolase_NudC"/>
</dbReference>
<dbReference type="InterPro" id="IPR020084">
    <property type="entry name" value="NUDIX_hydrolase_CS"/>
</dbReference>
<dbReference type="Proteomes" id="UP000029833">
    <property type="component" value="Unassembled WGS sequence"/>
</dbReference>
<dbReference type="GO" id="GO:0019677">
    <property type="term" value="P:NAD+ catabolic process"/>
    <property type="evidence" value="ECO:0007669"/>
    <property type="project" value="TreeGrafter"/>
</dbReference>
<dbReference type="Gene3D" id="3.90.79.20">
    <property type="match status" value="1"/>
</dbReference>
<comment type="caution">
    <text evidence="11">The sequence shown here is derived from an EMBL/GenBank/DDBJ whole genome shotgun (WGS) entry which is preliminary data.</text>
</comment>
<dbReference type="Pfam" id="PF09296">
    <property type="entry name" value="NUDIX-like"/>
    <property type="match status" value="1"/>
</dbReference>
<keyword evidence="5" id="KW-0479">Metal-binding</keyword>
<dbReference type="InterPro" id="IPR000086">
    <property type="entry name" value="NUDIX_hydrolase_dom"/>
</dbReference>
<evidence type="ECO:0000256" key="9">
    <source>
        <dbReference type="ARBA" id="ARBA00023679"/>
    </source>
</evidence>
<keyword evidence="12" id="KW-1185">Reference proteome</keyword>
<evidence type="ECO:0000256" key="7">
    <source>
        <dbReference type="ARBA" id="ARBA00022842"/>
    </source>
</evidence>
<gene>
    <name evidence="11" type="ORF">Q760_03820</name>
</gene>
<dbReference type="GO" id="GO:0006742">
    <property type="term" value="P:NADP+ catabolic process"/>
    <property type="evidence" value="ECO:0007669"/>
    <property type="project" value="TreeGrafter"/>
</dbReference>
<dbReference type="PROSITE" id="PS51462">
    <property type="entry name" value="NUDIX"/>
    <property type="match status" value="1"/>
</dbReference>
<dbReference type="AlphaFoldDB" id="A0A0A0B786"/>
<protein>
    <recommendedName>
        <fullName evidence="4">NAD(+) diphosphatase</fullName>
        <ecNumber evidence="4">3.6.1.22</ecNumber>
    </recommendedName>
</protein>
<comment type="catalytic activity">
    <reaction evidence="9">
        <text>a 5'-end NAD(+)-phospho-ribonucleoside in mRNA + H2O = a 5'-end phospho-adenosine-phospho-ribonucleoside in mRNA + beta-nicotinamide D-ribonucleotide + 2 H(+)</text>
        <dbReference type="Rhea" id="RHEA:60876"/>
        <dbReference type="Rhea" id="RHEA-COMP:15698"/>
        <dbReference type="Rhea" id="RHEA-COMP:15719"/>
        <dbReference type="ChEBI" id="CHEBI:14649"/>
        <dbReference type="ChEBI" id="CHEBI:15377"/>
        <dbReference type="ChEBI" id="CHEBI:15378"/>
        <dbReference type="ChEBI" id="CHEBI:144029"/>
        <dbReference type="ChEBI" id="CHEBI:144051"/>
    </reaction>
    <physiologicalReaction direction="left-to-right" evidence="9">
        <dbReference type="Rhea" id="RHEA:60877"/>
    </physiologicalReaction>
</comment>
<dbReference type="InterPro" id="IPR049734">
    <property type="entry name" value="NudC-like_C"/>
</dbReference>
<dbReference type="PANTHER" id="PTHR42904:SF6">
    <property type="entry name" value="NAD-CAPPED RNA HYDROLASE NUDT12"/>
    <property type="match status" value="1"/>
</dbReference>
<dbReference type="Gene3D" id="3.90.79.10">
    <property type="entry name" value="Nucleoside Triphosphate Pyrophosphohydrolase"/>
    <property type="match status" value="1"/>
</dbReference>
<dbReference type="Pfam" id="PF00293">
    <property type="entry name" value="NUDIX"/>
    <property type="match status" value="1"/>
</dbReference>
<evidence type="ECO:0000256" key="2">
    <source>
        <dbReference type="ARBA" id="ARBA00001947"/>
    </source>
</evidence>
<evidence type="ECO:0000259" key="10">
    <source>
        <dbReference type="PROSITE" id="PS51462"/>
    </source>
</evidence>
<comment type="cofactor">
    <cofactor evidence="2">
        <name>Zn(2+)</name>
        <dbReference type="ChEBI" id="CHEBI:29105"/>
    </cofactor>
</comment>
<dbReference type="GO" id="GO:0035529">
    <property type="term" value="F:NADH pyrophosphatase activity"/>
    <property type="evidence" value="ECO:0007669"/>
    <property type="project" value="TreeGrafter"/>
</dbReference>
<evidence type="ECO:0000256" key="4">
    <source>
        <dbReference type="ARBA" id="ARBA00012381"/>
    </source>
</evidence>
<comment type="cofactor">
    <cofactor evidence="1">
        <name>Mg(2+)</name>
        <dbReference type="ChEBI" id="CHEBI:18420"/>
    </cofactor>
</comment>
<dbReference type="NCBIfam" id="NF001299">
    <property type="entry name" value="PRK00241.1"/>
    <property type="match status" value="1"/>
</dbReference>
<proteinExistence type="inferred from homology"/>
<dbReference type="GO" id="GO:0046872">
    <property type="term" value="F:metal ion binding"/>
    <property type="evidence" value="ECO:0007669"/>
    <property type="project" value="UniProtKB-KW"/>
</dbReference>
<dbReference type="Pfam" id="PF09297">
    <property type="entry name" value="Zn_ribbon_NUD"/>
    <property type="match status" value="1"/>
</dbReference>
<evidence type="ECO:0000256" key="5">
    <source>
        <dbReference type="ARBA" id="ARBA00022723"/>
    </source>
</evidence>
<dbReference type="CDD" id="cd03429">
    <property type="entry name" value="NUDIX_NADH_pyrophosphatase_Nudt13"/>
    <property type="match status" value="1"/>
</dbReference>
<accession>A0A0A0B786</accession>
<comment type="similarity">
    <text evidence="3">Belongs to the Nudix hydrolase family. NudC subfamily.</text>
</comment>
<dbReference type="PROSITE" id="PS00893">
    <property type="entry name" value="NUDIX_BOX"/>
    <property type="match status" value="1"/>
</dbReference>
<keyword evidence="6" id="KW-0378">Hydrolase</keyword>
<keyword evidence="8" id="KW-0520">NAD</keyword>
<dbReference type="EC" id="3.6.1.22" evidence="4"/>
<organism evidence="11 12">
    <name type="scientific">Cellulomonas cellasea DSM 20118</name>
    <dbReference type="NCBI Taxonomy" id="1408250"/>
    <lineage>
        <taxon>Bacteria</taxon>
        <taxon>Bacillati</taxon>
        <taxon>Actinomycetota</taxon>
        <taxon>Actinomycetes</taxon>
        <taxon>Micrococcales</taxon>
        <taxon>Cellulomonadaceae</taxon>
        <taxon>Cellulomonas</taxon>
    </lineage>
</organism>
<dbReference type="InterPro" id="IPR015797">
    <property type="entry name" value="NUDIX_hydrolase-like_dom_sf"/>
</dbReference>
<dbReference type="SUPFAM" id="SSF55811">
    <property type="entry name" value="Nudix"/>
    <property type="match status" value="1"/>
</dbReference>
<feature type="domain" description="Nudix hydrolase" evidence="10">
    <location>
        <begin position="177"/>
        <end position="301"/>
    </location>
</feature>